<sequence length="233" mass="25751">MDLRWDLVLPRWPYILEGAWLTVRLTGISVGIGLVIGTLVGIARLARPWPVRSLASAYITFFRGTPLLVQIFLVYFGLPQVIGPIPREIAGITALSLNSSAYIAEIVRAGIQSIERGQLEAGWSTGLSHAQTLRHIILPQAFRRIVPPLGNEFVALLKDSSLVAVISLEELLRRGQLVATRNFRFFEMYIFIALIYLVLTVGISQLVNLTEAWLRVGGERGTPARAPREPVGS</sequence>
<dbReference type="PANTHER" id="PTHR30614:SF20">
    <property type="entry name" value="GLUTAMINE TRANSPORT SYSTEM PERMEASE PROTEIN GLNP"/>
    <property type="match status" value="1"/>
</dbReference>
<dbReference type="Gene3D" id="1.10.3720.10">
    <property type="entry name" value="MetI-like"/>
    <property type="match status" value="1"/>
</dbReference>
<keyword evidence="8 9" id="KW-0472">Membrane</keyword>
<dbReference type="InterPro" id="IPR035906">
    <property type="entry name" value="MetI-like_sf"/>
</dbReference>
<dbReference type="SUPFAM" id="SSF161098">
    <property type="entry name" value="MetI-like"/>
    <property type="match status" value="1"/>
</dbReference>
<organism evidence="11 12">
    <name type="scientific">Limnochorda pilosa</name>
    <dbReference type="NCBI Taxonomy" id="1555112"/>
    <lineage>
        <taxon>Bacteria</taxon>
        <taxon>Bacillati</taxon>
        <taxon>Bacillota</taxon>
        <taxon>Limnochordia</taxon>
        <taxon>Limnochordales</taxon>
        <taxon>Limnochordaceae</taxon>
        <taxon>Limnochorda</taxon>
    </lineage>
</organism>
<dbReference type="InterPro" id="IPR000515">
    <property type="entry name" value="MetI-like"/>
</dbReference>
<dbReference type="KEGG" id="lpil:LIP_2953"/>
<keyword evidence="6" id="KW-0029">Amino-acid transport</keyword>
<keyword evidence="3 9" id="KW-0813">Transport</keyword>
<dbReference type="CDD" id="cd06261">
    <property type="entry name" value="TM_PBP2"/>
    <property type="match status" value="1"/>
</dbReference>
<reference evidence="12" key="1">
    <citation type="submission" date="2015-07" db="EMBL/GenBank/DDBJ databases">
        <title>Complete genome sequence and phylogenetic analysis of Limnochorda pilosa.</title>
        <authorList>
            <person name="Watanabe M."/>
            <person name="Kojima H."/>
            <person name="Fukui M."/>
        </authorList>
    </citation>
    <scope>NUCLEOTIDE SEQUENCE [LARGE SCALE GENOMIC DNA]</scope>
    <source>
        <strain evidence="12">HC45</strain>
    </source>
</reference>
<evidence type="ECO:0000313" key="12">
    <source>
        <dbReference type="Proteomes" id="UP000065807"/>
    </source>
</evidence>
<dbReference type="NCBIfam" id="TIGR01726">
    <property type="entry name" value="HEQRo_perm_3TM"/>
    <property type="match status" value="1"/>
</dbReference>
<dbReference type="PROSITE" id="PS50928">
    <property type="entry name" value="ABC_TM1"/>
    <property type="match status" value="1"/>
</dbReference>
<name>A0A0K2SP60_LIMPI</name>
<keyword evidence="7 9" id="KW-1133">Transmembrane helix</keyword>
<proteinExistence type="inferred from homology"/>
<feature type="transmembrane region" description="Helical" evidence="9">
    <location>
        <begin position="55"/>
        <end position="77"/>
    </location>
</feature>
<evidence type="ECO:0000259" key="10">
    <source>
        <dbReference type="PROSITE" id="PS50928"/>
    </source>
</evidence>
<feature type="transmembrane region" description="Helical" evidence="9">
    <location>
        <begin position="20"/>
        <end position="43"/>
    </location>
</feature>
<dbReference type="EMBL" id="AP014924">
    <property type="protein sequence ID" value="BAS28782.1"/>
    <property type="molecule type" value="Genomic_DNA"/>
</dbReference>
<dbReference type="STRING" id="1555112.LIP_2953"/>
<comment type="subcellular location">
    <subcellularLocation>
        <location evidence="1 9">Cell membrane</location>
        <topology evidence="1 9">Multi-pass membrane protein</topology>
    </subcellularLocation>
</comment>
<dbReference type="Pfam" id="PF00528">
    <property type="entry name" value="BPD_transp_1"/>
    <property type="match status" value="1"/>
</dbReference>
<dbReference type="PATRIC" id="fig|1555112.3.peg.2999"/>
<keyword evidence="5 9" id="KW-0812">Transmembrane</keyword>
<dbReference type="GO" id="GO:0022857">
    <property type="term" value="F:transmembrane transporter activity"/>
    <property type="evidence" value="ECO:0007669"/>
    <property type="project" value="InterPro"/>
</dbReference>
<dbReference type="GO" id="GO:0043190">
    <property type="term" value="C:ATP-binding cassette (ABC) transporter complex"/>
    <property type="evidence" value="ECO:0007669"/>
    <property type="project" value="InterPro"/>
</dbReference>
<evidence type="ECO:0000256" key="9">
    <source>
        <dbReference type="RuleBase" id="RU363032"/>
    </source>
</evidence>
<comment type="similarity">
    <text evidence="2">Belongs to the binding-protein-dependent transport system permease family. HisMQ subfamily.</text>
</comment>
<dbReference type="InterPro" id="IPR010065">
    <property type="entry name" value="AA_ABC_transptr_permease_3TM"/>
</dbReference>
<dbReference type="PANTHER" id="PTHR30614">
    <property type="entry name" value="MEMBRANE COMPONENT OF AMINO ACID ABC TRANSPORTER"/>
    <property type="match status" value="1"/>
</dbReference>
<evidence type="ECO:0000256" key="6">
    <source>
        <dbReference type="ARBA" id="ARBA00022970"/>
    </source>
</evidence>
<dbReference type="AlphaFoldDB" id="A0A0K2SP60"/>
<evidence type="ECO:0000256" key="3">
    <source>
        <dbReference type="ARBA" id="ARBA00022448"/>
    </source>
</evidence>
<dbReference type="FunFam" id="1.10.3720.10:FF:000033">
    <property type="entry name" value="Polar amino acid ABC transporter permease"/>
    <property type="match status" value="1"/>
</dbReference>
<evidence type="ECO:0000256" key="7">
    <source>
        <dbReference type="ARBA" id="ARBA00022989"/>
    </source>
</evidence>
<evidence type="ECO:0000256" key="5">
    <source>
        <dbReference type="ARBA" id="ARBA00022692"/>
    </source>
</evidence>
<dbReference type="GO" id="GO:0006865">
    <property type="term" value="P:amino acid transport"/>
    <property type="evidence" value="ECO:0007669"/>
    <property type="project" value="UniProtKB-KW"/>
</dbReference>
<dbReference type="Proteomes" id="UP000065807">
    <property type="component" value="Chromosome"/>
</dbReference>
<feature type="transmembrane region" description="Helical" evidence="9">
    <location>
        <begin position="188"/>
        <end position="207"/>
    </location>
</feature>
<evidence type="ECO:0000256" key="8">
    <source>
        <dbReference type="ARBA" id="ARBA00023136"/>
    </source>
</evidence>
<evidence type="ECO:0000256" key="2">
    <source>
        <dbReference type="ARBA" id="ARBA00010072"/>
    </source>
</evidence>
<dbReference type="RefSeq" id="WP_082726361.1">
    <property type="nucleotide sequence ID" value="NZ_AP014924.1"/>
</dbReference>
<dbReference type="OrthoDB" id="9805999at2"/>
<gene>
    <name evidence="11" type="ORF">LIP_2953</name>
</gene>
<evidence type="ECO:0000313" key="11">
    <source>
        <dbReference type="EMBL" id="BAS28782.1"/>
    </source>
</evidence>
<keyword evidence="12" id="KW-1185">Reference proteome</keyword>
<accession>A0A0K2SP60</accession>
<evidence type="ECO:0000256" key="1">
    <source>
        <dbReference type="ARBA" id="ARBA00004651"/>
    </source>
</evidence>
<feature type="domain" description="ABC transmembrane type-1" evidence="10">
    <location>
        <begin position="19"/>
        <end position="207"/>
    </location>
</feature>
<keyword evidence="4" id="KW-1003">Cell membrane</keyword>
<protein>
    <submittedName>
        <fullName evidence="11">Glutamine ABC transporter permease</fullName>
    </submittedName>
</protein>
<reference evidence="12" key="2">
    <citation type="journal article" date="2016" name="Int. J. Syst. Evol. Microbiol.">
        <title>Complete genome sequence and cell structure of Limnochorda pilosa, a Gram-negative spore-former within the phylum Firmicutes.</title>
        <authorList>
            <person name="Watanabe M."/>
            <person name="Kojima H."/>
            <person name="Fukui M."/>
        </authorList>
    </citation>
    <scope>NUCLEOTIDE SEQUENCE [LARGE SCALE GENOMIC DNA]</scope>
    <source>
        <strain evidence="12">HC45</strain>
    </source>
</reference>
<dbReference type="InterPro" id="IPR043429">
    <property type="entry name" value="ArtM/GltK/GlnP/TcyL/YhdX-like"/>
</dbReference>
<evidence type="ECO:0000256" key="4">
    <source>
        <dbReference type="ARBA" id="ARBA00022475"/>
    </source>
</evidence>